<protein>
    <recommendedName>
        <fullName evidence="3">histidine kinase</fullName>
        <ecNumber evidence="3">2.7.13.3</ecNumber>
    </recommendedName>
</protein>
<dbReference type="PROSITE" id="PS50113">
    <property type="entry name" value="PAC"/>
    <property type="match status" value="1"/>
</dbReference>
<dbReference type="Gene3D" id="3.30.450.350">
    <property type="entry name" value="CHASE domain"/>
    <property type="match status" value="1"/>
</dbReference>
<gene>
    <name evidence="15" type="ORF">GCM10007418_16370</name>
</gene>
<dbReference type="PROSITE" id="PS50112">
    <property type="entry name" value="PAS"/>
    <property type="match status" value="1"/>
</dbReference>
<evidence type="ECO:0000259" key="11">
    <source>
        <dbReference type="PROSITE" id="PS50109"/>
    </source>
</evidence>
<dbReference type="Proteomes" id="UP000638188">
    <property type="component" value="Unassembled WGS sequence"/>
</dbReference>
<comment type="catalytic activity">
    <reaction evidence="1">
        <text>ATP + protein L-histidine = ADP + protein N-phospho-L-histidine.</text>
        <dbReference type="EC" id="2.7.13.3"/>
    </reaction>
</comment>
<dbReference type="PRINTS" id="PR00344">
    <property type="entry name" value="BCTRLSENSOR"/>
</dbReference>
<evidence type="ECO:0000256" key="3">
    <source>
        <dbReference type="ARBA" id="ARBA00012438"/>
    </source>
</evidence>
<dbReference type="InterPro" id="IPR003661">
    <property type="entry name" value="HisK_dim/P_dom"/>
</dbReference>
<sequence>MTAKPTSGRAWLFGLFIAGLFVGFLVLIEYGLQTYKDASAREDLKATLAEANRLRVLLENEVNSAAFLATGVESYIVARRGDLDALEIQQILALVFERGRHFRNIGIAPDNRIAWVFPLKGNEAAIGLNYADIPGQWPAIQQIMMTREGRLSGPIDLVQGGRGFIYRSPIFIDDTYWGLLSTVIDVDSLFDQLSEVAGDLAPVLALRYIDVDGEPGEVFFGAEKYFQQPLELLTIMVPGAQWQMAVQAPASSQSLMGWYRVLEVGIALFLAILLGLLVRLVWQRNLLAQLDSEVKARTAELRQSHDLLDSVLAAARSFAIIATDPQGTIMLFNKGAERMLGYQASEVVGKHKPAIFLLPTEIRQRVRAMEQELGRPLEGDEVFTLRARQGIEEVLMLHYTHRNGQVLPVQVVVSAIRSEEGDIRGYLGIAEDVSERLRNETLKNQFISTVSHELRTPLTAISGALGLVRSGSLGAVPQPLQPMLDIAFNNNQRLMQLVNDLLDIEKLMAGRMTLYPTRCAAAELIRDSVEDLQGLAAQRGIELVCRLDPDVWIRVDASRFQQVLTNLLSNAIKFSPTGGKVEIVMHVSTSDLKVTVSDQGSGIPESFHPHLFQRFAQADGSDNRRQAGTGLGLAISKELTEQMGGQIGFDPVAGGGSCFWLRFSRLRDSETNG</sequence>
<dbReference type="SUPFAM" id="SSF55785">
    <property type="entry name" value="PYP-like sensor domain (PAS domain)"/>
    <property type="match status" value="1"/>
</dbReference>
<comment type="caution">
    <text evidence="15">The sequence shown here is derived from an EMBL/GenBank/DDBJ whole genome shotgun (WGS) entry which is preliminary data.</text>
</comment>
<dbReference type="RefSeq" id="WP_150278600.1">
    <property type="nucleotide sequence ID" value="NZ_BMFF01000003.1"/>
</dbReference>
<keyword evidence="4" id="KW-0597">Phosphoprotein</keyword>
<dbReference type="Gene3D" id="3.30.450.20">
    <property type="entry name" value="PAS domain"/>
    <property type="match status" value="1"/>
</dbReference>
<feature type="domain" description="CHASE" evidence="14">
    <location>
        <begin position="113"/>
        <end position="245"/>
    </location>
</feature>
<feature type="domain" description="PAS" evidence="12">
    <location>
        <begin position="304"/>
        <end position="380"/>
    </location>
</feature>
<dbReference type="InterPro" id="IPR000014">
    <property type="entry name" value="PAS"/>
</dbReference>
<dbReference type="InterPro" id="IPR001610">
    <property type="entry name" value="PAC"/>
</dbReference>
<evidence type="ECO:0000256" key="9">
    <source>
        <dbReference type="ARBA" id="ARBA00023136"/>
    </source>
</evidence>
<dbReference type="Pfam" id="PF03924">
    <property type="entry name" value="CHASE"/>
    <property type="match status" value="1"/>
</dbReference>
<dbReference type="SMART" id="SM00091">
    <property type="entry name" value="PAS"/>
    <property type="match status" value="1"/>
</dbReference>
<keyword evidence="6 10" id="KW-0812">Transmembrane</keyword>
<evidence type="ECO:0000256" key="5">
    <source>
        <dbReference type="ARBA" id="ARBA00022679"/>
    </source>
</evidence>
<dbReference type="InterPro" id="IPR000700">
    <property type="entry name" value="PAS-assoc_C"/>
</dbReference>
<keyword evidence="9 10" id="KW-0472">Membrane</keyword>
<comment type="subcellular location">
    <subcellularLocation>
        <location evidence="2">Membrane</location>
    </subcellularLocation>
</comment>
<dbReference type="PANTHER" id="PTHR43047">
    <property type="entry name" value="TWO-COMPONENT HISTIDINE PROTEIN KINASE"/>
    <property type="match status" value="1"/>
</dbReference>
<dbReference type="PANTHER" id="PTHR43047:SF72">
    <property type="entry name" value="OSMOSENSING HISTIDINE PROTEIN KINASE SLN1"/>
    <property type="match status" value="1"/>
</dbReference>
<name>A0ABQ1PIH0_9GAMM</name>
<dbReference type="SMART" id="SM00388">
    <property type="entry name" value="HisKA"/>
    <property type="match status" value="1"/>
</dbReference>
<dbReference type="Pfam" id="PF02518">
    <property type="entry name" value="HATPase_c"/>
    <property type="match status" value="1"/>
</dbReference>
<dbReference type="InterPro" id="IPR035965">
    <property type="entry name" value="PAS-like_dom_sf"/>
</dbReference>
<feature type="transmembrane region" description="Helical" evidence="10">
    <location>
        <begin position="261"/>
        <end position="282"/>
    </location>
</feature>
<dbReference type="SMART" id="SM00387">
    <property type="entry name" value="HATPase_c"/>
    <property type="match status" value="1"/>
</dbReference>
<dbReference type="Pfam" id="PF13426">
    <property type="entry name" value="PAS_9"/>
    <property type="match status" value="1"/>
</dbReference>
<keyword evidence="8 10" id="KW-1133">Transmembrane helix</keyword>
<evidence type="ECO:0000313" key="15">
    <source>
        <dbReference type="EMBL" id="GGC97707.1"/>
    </source>
</evidence>
<accession>A0ABQ1PIH0</accession>
<dbReference type="InterPro" id="IPR036097">
    <property type="entry name" value="HisK_dim/P_sf"/>
</dbReference>
<evidence type="ECO:0000256" key="7">
    <source>
        <dbReference type="ARBA" id="ARBA00022777"/>
    </source>
</evidence>
<organism evidence="15 16">
    <name type="scientific">Halopseudomonas salina</name>
    <dbReference type="NCBI Taxonomy" id="1323744"/>
    <lineage>
        <taxon>Bacteria</taxon>
        <taxon>Pseudomonadati</taxon>
        <taxon>Pseudomonadota</taxon>
        <taxon>Gammaproteobacteria</taxon>
        <taxon>Pseudomonadales</taxon>
        <taxon>Pseudomonadaceae</taxon>
        <taxon>Halopseudomonas</taxon>
    </lineage>
</organism>
<dbReference type="InterPro" id="IPR005467">
    <property type="entry name" value="His_kinase_dom"/>
</dbReference>
<dbReference type="SMART" id="SM01079">
    <property type="entry name" value="CHASE"/>
    <property type="match status" value="1"/>
</dbReference>
<dbReference type="NCBIfam" id="TIGR00229">
    <property type="entry name" value="sensory_box"/>
    <property type="match status" value="1"/>
</dbReference>
<dbReference type="InterPro" id="IPR003594">
    <property type="entry name" value="HATPase_dom"/>
</dbReference>
<feature type="domain" description="PAC" evidence="13">
    <location>
        <begin position="389"/>
        <end position="445"/>
    </location>
</feature>
<dbReference type="SUPFAM" id="SSF47384">
    <property type="entry name" value="Homodimeric domain of signal transducing histidine kinase"/>
    <property type="match status" value="1"/>
</dbReference>
<dbReference type="CDD" id="cd16922">
    <property type="entry name" value="HATPase_EvgS-ArcB-TorS-like"/>
    <property type="match status" value="1"/>
</dbReference>
<evidence type="ECO:0000259" key="12">
    <source>
        <dbReference type="PROSITE" id="PS50112"/>
    </source>
</evidence>
<dbReference type="Pfam" id="PF00512">
    <property type="entry name" value="HisKA"/>
    <property type="match status" value="1"/>
</dbReference>
<proteinExistence type="predicted"/>
<evidence type="ECO:0000256" key="2">
    <source>
        <dbReference type="ARBA" id="ARBA00004370"/>
    </source>
</evidence>
<dbReference type="CDD" id="cd00130">
    <property type="entry name" value="PAS"/>
    <property type="match status" value="1"/>
</dbReference>
<evidence type="ECO:0000256" key="8">
    <source>
        <dbReference type="ARBA" id="ARBA00022989"/>
    </source>
</evidence>
<evidence type="ECO:0000259" key="13">
    <source>
        <dbReference type="PROSITE" id="PS50113"/>
    </source>
</evidence>
<feature type="transmembrane region" description="Helical" evidence="10">
    <location>
        <begin position="12"/>
        <end position="32"/>
    </location>
</feature>
<dbReference type="PROSITE" id="PS50839">
    <property type="entry name" value="CHASE"/>
    <property type="match status" value="1"/>
</dbReference>
<dbReference type="CDD" id="cd00082">
    <property type="entry name" value="HisKA"/>
    <property type="match status" value="1"/>
</dbReference>
<dbReference type="SUPFAM" id="SSF55874">
    <property type="entry name" value="ATPase domain of HSP90 chaperone/DNA topoisomerase II/histidine kinase"/>
    <property type="match status" value="1"/>
</dbReference>
<dbReference type="PROSITE" id="PS50109">
    <property type="entry name" value="HIS_KIN"/>
    <property type="match status" value="1"/>
</dbReference>
<keyword evidence="16" id="KW-1185">Reference proteome</keyword>
<evidence type="ECO:0000256" key="1">
    <source>
        <dbReference type="ARBA" id="ARBA00000085"/>
    </source>
</evidence>
<dbReference type="InterPro" id="IPR006189">
    <property type="entry name" value="CHASE_dom"/>
</dbReference>
<dbReference type="SMART" id="SM00086">
    <property type="entry name" value="PAC"/>
    <property type="match status" value="1"/>
</dbReference>
<evidence type="ECO:0000256" key="10">
    <source>
        <dbReference type="SAM" id="Phobius"/>
    </source>
</evidence>
<evidence type="ECO:0000256" key="4">
    <source>
        <dbReference type="ARBA" id="ARBA00022553"/>
    </source>
</evidence>
<dbReference type="Gene3D" id="1.10.287.130">
    <property type="match status" value="1"/>
</dbReference>
<dbReference type="InterPro" id="IPR004358">
    <property type="entry name" value="Sig_transdc_His_kin-like_C"/>
</dbReference>
<dbReference type="InterPro" id="IPR042240">
    <property type="entry name" value="CHASE_sf"/>
</dbReference>
<evidence type="ECO:0000256" key="6">
    <source>
        <dbReference type="ARBA" id="ARBA00022692"/>
    </source>
</evidence>
<dbReference type="EC" id="2.7.13.3" evidence="3"/>
<feature type="domain" description="Histidine kinase" evidence="11">
    <location>
        <begin position="449"/>
        <end position="667"/>
    </location>
</feature>
<evidence type="ECO:0000259" key="14">
    <source>
        <dbReference type="PROSITE" id="PS50839"/>
    </source>
</evidence>
<reference evidence="16" key="1">
    <citation type="journal article" date="2019" name="Int. J. Syst. Evol. Microbiol.">
        <title>The Global Catalogue of Microorganisms (GCM) 10K type strain sequencing project: providing services to taxonomists for standard genome sequencing and annotation.</title>
        <authorList>
            <consortium name="The Broad Institute Genomics Platform"/>
            <consortium name="The Broad Institute Genome Sequencing Center for Infectious Disease"/>
            <person name="Wu L."/>
            <person name="Ma J."/>
        </authorList>
    </citation>
    <scope>NUCLEOTIDE SEQUENCE [LARGE SCALE GENOMIC DNA]</scope>
    <source>
        <strain evidence="16">CGMCC 1.12482</strain>
    </source>
</reference>
<dbReference type="EMBL" id="BMFF01000003">
    <property type="protein sequence ID" value="GGC97707.1"/>
    <property type="molecule type" value="Genomic_DNA"/>
</dbReference>
<evidence type="ECO:0000313" key="16">
    <source>
        <dbReference type="Proteomes" id="UP000638188"/>
    </source>
</evidence>
<dbReference type="Gene3D" id="3.30.565.10">
    <property type="entry name" value="Histidine kinase-like ATPase, C-terminal domain"/>
    <property type="match status" value="1"/>
</dbReference>
<keyword evidence="7" id="KW-0418">Kinase</keyword>
<dbReference type="InterPro" id="IPR036890">
    <property type="entry name" value="HATPase_C_sf"/>
</dbReference>
<keyword evidence="5" id="KW-0808">Transferase</keyword>